<proteinExistence type="predicted"/>
<protein>
    <submittedName>
        <fullName evidence="3">Uncharacterized SAM-binding protein YcdF (DUF218 family)</fullName>
    </submittedName>
</protein>
<dbReference type="EMBL" id="QJSX01000008">
    <property type="protein sequence ID" value="PYE53673.1"/>
    <property type="molecule type" value="Genomic_DNA"/>
</dbReference>
<organism evidence="3 4">
    <name type="scientific">Deinococcus yavapaiensis KR-236</name>
    <dbReference type="NCBI Taxonomy" id="694435"/>
    <lineage>
        <taxon>Bacteria</taxon>
        <taxon>Thermotogati</taxon>
        <taxon>Deinococcota</taxon>
        <taxon>Deinococci</taxon>
        <taxon>Deinococcales</taxon>
        <taxon>Deinococcaceae</taxon>
        <taxon>Deinococcus</taxon>
    </lineage>
</organism>
<keyword evidence="1" id="KW-0472">Membrane</keyword>
<dbReference type="AlphaFoldDB" id="A0A318S4Y2"/>
<dbReference type="InterPro" id="IPR051599">
    <property type="entry name" value="Cell_Envelope_Assoc"/>
</dbReference>
<dbReference type="GO" id="GO:0043164">
    <property type="term" value="P:Gram-negative-bacterium-type cell wall biogenesis"/>
    <property type="evidence" value="ECO:0007669"/>
    <property type="project" value="TreeGrafter"/>
</dbReference>
<sequence length="260" mass="28167">MLRSLTLGAALGVALIVLPGLLLNVGLTDRVDLLAILVCAVCAVRRALRRMLLTSFVVVYLVGALVVLTPVLTPALRAMSVVQLPESADAIVVLGSSLQCERELLNTVGQERLIRGLELWAAGYAPNVVVSAQAPELFGANCPTMAQTAKAQARRLYPERFPVMLELPGVRDTFDESRAAAALVRARQWRRVLLVTSAWHEWRAKRLFEAAGVPEVIAVPTPDRSFDPALPTPADRLGALGVVFHEGIATLREYALGHLR</sequence>
<feature type="transmembrane region" description="Helical" evidence="1">
    <location>
        <begin position="7"/>
        <end position="25"/>
    </location>
</feature>
<evidence type="ECO:0000259" key="2">
    <source>
        <dbReference type="Pfam" id="PF02698"/>
    </source>
</evidence>
<evidence type="ECO:0000256" key="1">
    <source>
        <dbReference type="SAM" id="Phobius"/>
    </source>
</evidence>
<comment type="caution">
    <text evidence="3">The sequence shown here is derived from an EMBL/GenBank/DDBJ whole genome shotgun (WGS) entry which is preliminary data.</text>
</comment>
<dbReference type="PANTHER" id="PTHR30336">
    <property type="entry name" value="INNER MEMBRANE PROTEIN, PROBABLE PERMEASE"/>
    <property type="match status" value="1"/>
</dbReference>
<dbReference type="PANTHER" id="PTHR30336:SF4">
    <property type="entry name" value="ENVELOPE BIOGENESIS FACTOR ELYC"/>
    <property type="match status" value="1"/>
</dbReference>
<reference evidence="3 4" key="1">
    <citation type="submission" date="2018-06" db="EMBL/GenBank/DDBJ databases">
        <title>Genomic Encyclopedia of Type Strains, Phase IV (KMG-IV): sequencing the most valuable type-strain genomes for metagenomic binning, comparative biology and taxonomic classification.</title>
        <authorList>
            <person name="Goeker M."/>
        </authorList>
    </citation>
    <scope>NUCLEOTIDE SEQUENCE [LARGE SCALE GENOMIC DNA]</scope>
    <source>
        <strain evidence="3 4">DSM 18048</strain>
    </source>
</reference>
<feature type="transmembrane region" description="Helical" evidence="1">
    <location>
        <begin position="55"/>
        <end position="76"/>
    </location>
</feature>
<dbReference type="Proteomes" id="UP000248326">
    <property type="component" value="Unassembled WGS sequence"/>
</dbReference>
<accession>A0A318S4Y2</accession>
<dbReference type="Pfam" id="PF02698">
    <property type="entry name" value="DUF218"/>
    <property type="match status" value="1"/>
</dbReference>
<dbReference type="GO" id="GO:0000270">
    <property type="term" value="P:peptidoglycan metabolic process"/>
    <property type="evidence" value="ECO:0007669"/>
    <property type="project" value="TreeGrafter"/>
</dbReference>
<dbReference type="InterPro" id="IPR003848">
    <property type="entry name" value="DUF218"/>
</dbReference>
<keyword evidence="4" id="KW-1185">Reference proteome</keyword>
<feature type="domain" description="DUF218" evidence="2">
    <location>
        <begin position="89"/>
        <end position="248"/>
    </location>
</feature>
<name>A0A318S4Y2_9DEIO</name>
<keyword evidence="1" id="KW-1133">Transmembrane helix</keyword>
<dbReference type="CDD" id="cd06259">
    <property type="entry name" value="YdcF-like"/>
    <property type="match status" value="1"/>
</dbReference>
<keyword evidence="1" id="KW-0812">Transmembrane</keyword>
<gene>
    <name evidence="3" type="ORF">DES52_108204</name>
</gene>
<evidence type="ECO:0000313" key="4">
    <source>
        <dbReference type="Proteomes" id="UP000248326"/>
    </source>
</evidence>
<dbReference type="GO" id="GO:0005886">
    <property type="term" value="C:plasma membrane"/>
    <property type="evidence" value="ECO:0007669"/>
    <property type="project" value="TreeGrafter"/>
</dbReference>
<evidence type="ECO:0000313" key="3">
    <source>
        <dbReference type="EMBL" id="PYE53673.1"/>
    </source>
</evidence>